<sequence length="88" mass="9930">MEKPHACHLCPARFTNRKTLQNHVLKHTCERPYVCPVCKRDFCWRSAYYAHVRKVHGGVKALAANTDSGIKTTTPSDHLTTGPRVSKV</sequence>
<evidence type="ECO:0000313" key="1">
    <source>
        <dbReference type="EMBL" id="KAH6941923.1"/>
    </source>
</evidence>
<name>A0ACB7T499_HYAAI</name>
<organism evidence="1 2">
    <name type="scientific">Hyalomma asiaticum</name>
    <name type="common">Tick</name>
    <dbReference type="NCBI Taxonomy" id="266040"/>
    <lineage>
        <taxon>Eukaryota</taxon>
        <taxon>Metazoa</taxon>
        <taxon>Ecdysozoa</taxon>
        <taxon>Arthropoda</taxon>
        <taxon>Chelicerata</taxon>
        <taxon>Arachnida</taxon>
        <taxon>Acari</taxon>
        <taxon>Parasitiformes</taxon>
        <taxon>Ixodida</taxon>
        <taxon>Ixodoidea</taxon>
        <taxon>Ixodidae</taxon>
        <taxon>Hyalomminae</taxon>
        <taxon>Hyalomma</taxon>
    </lineage>
</organism>
<reference evidence="1" key="1">
    <citation type="submission" date="2020-05" db="EMBL/GenBank/DDBJ databases">
        <title>Large-scale comparative analyses of tick genomes elucidate their genetic diversity and vector capacities.</title>
        <authorList>
            <person name="Jia N."/>
            <person name="Wang J."/>
            <person name="Shi W."/>
            <person name="Du L."/>
            <person name="Sun Y."/>
            <person name="Zhan W."/>
            <person name="Jiang J."/>
            <person name="Wang Q."/>
            <person name="Zhang B."/>
            <person name="Ji P."/>
            <person name="Sakyi L.B."/>
            <person name="Cui X."/>
            <person name="Yuan T."/>
            <person name="Jiang B."/>
            <person name="Yang W."/>
            <person name="Lam T.T.-Y."/>
            <person name="Chang Q."/>
            <person name="Ding S."/>
            <person name="Wang X."/>
            <person name="Zhu J."/>
            <person name="Ruan X."/>
            <person name="Zhao L."/>
            <person name="Wei J."/>
            <person name="Que T."/>
            <person name="Du C."/>
            <person name="Cheng J."/>
            <person name="Dai P."/>
            <person name="Han X."/>
            <person name="Huang E."/>
            <person name="Gao Y."/>
            <person name="Liu J."/>
            <person name="Shao H."/>
            <person name="Ye R."/>
            <person name="Li L."/>
            <person name="Wei W."/>
            <person name="Wang X."/>
            <person name="Wang C."/>
            <person name="Yang T."/>
            <person name="Huo Q."/>
            <person name="Li W."/>
            <person name="Guo W."/>
            <person name="Chen H."/>
            <person name="Zhou L."/>
            <person name="Ni X."/>
            <person name="Tian J."/>
            <person name="Zhou Y."/>
            <person name="Sheng Y."/>
            <person name="Liu T."/>
            <person name="Pan Y."/>
            <person name="Xia L."/>
            <person name="Li J."/>
            <person name="Zhao F."/>
            <person name="Cao W."/>
        </authorList>
    </citation>
    <scope>NUCLEOTIDE SEQUENCE</scope>
    <source>
        <strain evidence="1">Hyas-2018</strain>
    </source>
</reference>
<protein>
    <submittedName>
        <fullName evidence="1">Uncharacterized protein</fullName>
    </submittedName>
</protein>
<gene>
    <name evidence="1" type="ORF">HPB50_023941</name>
</gene>
<keyword evidence="2" id="KW-1185">Reference proteome</keyword>
<dbReference type="Proteomes" id="UP000821845">
    <property type="component" value="Chromosome 11"/>
</dbReference>
<comment type="caution">
    <text evidence="1">The sequence shown here is derived from an EMBL/GenBank/DDBJ whole genome shotgun (WGS) entry which is preliminary data.</text>
</comment>
<evidence type="ECO:0000313" key="2">
    <source>
        <dbReference type="Proteomes" id="UP000821845"/>
    </source>
</evidence>
<proteinExistence type="predicted"/>
<accession>A0ACB7T499</accession>
<dbReference type="EMBL" id="CM023491">
    <property type="protein sequence ID" value="KAH6941923.1"/>
    <property type="molecule type" value="Genomic_DNA"/>
</dbReference>